<feature type="domain" description="FAD-binding PCMH-type" evidence="6">
    <location>
        <begin position="69"/>
        <end position="240"/>
    </location>
</feature>
<keyword evidence="4" id="KW-0274">FAD</keyword>
<protein>
    <recommendedName>
        <fullName evidence="6">FAD-binding PCMH-type domain-containing protein</fullName>
    </recommendedName>
</protein>
<dbReference type="AlphaFoldDB" id="A0A4Q4SS68"/>
<evidence type="ECO:0000313" key="8">
    <source>
        <dbReference type="Proteomes" id="UP000293360"/>
    </source>
</evidence>
<dbReference type="InterPro" id="IPR016167">
    <property type="entry name" value="FAD-bd_PCMH_sub1"/>
</dbReference>
<comment type="cofactor">
    <cofactor evidence="1">
        <name>FAD</name>
        <dbReference type="ChEBI" id="CHEBI:57692"/>
    </cofactor>
</comment>
<dbReference type="Pfam" id="PF01565">
    <property type="entry name" value="FAD_binding_4"/>
    <property type="match status" value="1"/>
</dbReference>
<sequence length="501" mass="54708">MEIIAAGAAYALNSLSPQKVLANLGLASLVAKTLDISGELGPRLSSRASLVLPGDTTFANLTSRWREWHAPEIAVVVQAAVEGDVQEAVRYANEHGMPFIARSGGHGATEALASAKGAIQIDFRNLNQVKVSQDGSSATIGGGATVKQVVGTLMGLGKQAVTGICECVGVSAPILGGGHGWLQGQYGLLADQVISARLVLASGDAVTVSEDSNPDLFWAIRGAGHNFGFVTEWEYRIYDVENPKWSYEIFVFSGDKLEALYDLTNEMLKSQPPEAIHWAYIIKVAEIDPNHPIIWYAIIYDGPVAEAREYAKLIRDIGPMLVDAGEATLPGLAALTFQNEDGPGCAKGLTSLRYPIGLKSYNTAAIRKVYDKIDDTFLETPELAGSFFLLEGYSTQGVQAVDPRSTAFPHRSDEILVTSYLQYQPNATIDPLAQTFGQKLRNYLLEGSDDPSRLRAYVNYANGDESVQEVYGWEKWRLEKLRKLKAQWDPENRMRYYVPIV</sequence>
<evidence type="ECO:0000256" key="3">
    <source>
        <dbReference type="ARBA" id="ARBA00022630"/>
    </source>
</evidence>
<dbReference type="PANTHER" id="PTHR42973">
    <property type="entry name" value="BINDING OXIDOREDUCTASE, PUTATIVE (AFU_ORTHOLOGUE AFUA_1G17690)-RELATED"/>
    <property type="match status" value="1"/>
</dbReference>
<accession>A0A4Q4SS68</accession>
<dbReference type="OrthoDB" id="9996127at2759"/>
<proteinExistence type="inferred from homology"/>
<evidence type="ECO:0000256" key="5">
    <source>
        <dbReference type="ARBA" id="ARBA00023002"/>
    </source>
</evidence>
<reference evidence="7 8" key="1">
    <citation type="submission" date="2018-06" db="EMBL/GenBank/DDBJ databases">
        <title>Complete Genomes of Monosporascus.</title>
        <authorList>
            <person name="Robinson A.J."/>
            <person name="Natvig D.O."/>
        </authorList>
    </citation>
    <scope>NUCLEOTIDE SEQUENCE [LARGE SCALE GENOMIC DNA]</scope>
    <source>
        <strain evidence="7 8">CBS 110550</strain>
    </source>
</reference>
<dbReference type="GO" id="GO:0071949">
    <property type="term" value="F:FAD binding"/>
    <property type="evidence" value="ECO:0007669"/>
    <property type="project" value="InterPro"/>
</dbReference>
<dbReference type="InterPro" id="IPR050416">
    <property type="entry name" value="FAD-linked_Oxidoreductase"/>
</dbReference>
<dbReference type="Gene3D" id="3.30.465.10">
    <property type="match status" value="1"/>
</dbReference>
<keyword evidence="8" id="KW-1185">Reference proteome</keyword>
<organism evidence="7 8">
    <name type="scientific">Monosporascus ibericus</name>
    <dbReference type="NCBI Taxonomy" id="155417"/>
    <lineage>
        <taxon>Eukaryota</taxon>
        <taxon>Fungi</taxon>
        <taxon>Dikarya</taxon>
        <taxon>Ascomycota</taxon>
        <taxon>Pezizomycotina</taxon>
        <taxon>Sordariomycetes</taxon>
        <taxon>Xylariomycetidae</taxon>
        <taxon>Xylariales</taxon>
        <taxon>Xylariales incertae sedis</taxon>
        <taxon>Monosporascus</taxon>
    </lineage>
</organism>
<dbReference type="EMBL" id="QJNU01001578">
    <property type="protein sequence ID" value="RYO74743.1"/>
    <property type="molecule type" value="Genomic_DNA"/>
</dbReference>
<comment type="similarity">
    <text evidence="2">Belongs to the oxygen-dependent FAD-linked oxidoreductase family.</text>
</comment>
<comment type="caution">
    <text evidence="7">The sequence shown here is derived from an EMBL/GenBank/DDBJ whole genome shotgun (WGS) entry which is preliminary data.</text>
</comment>
<dbReference type="InterPro" id="IPR016169">
    <property type="entry name" value="FAD-bd_PCMH_sub2"/>
</dbReference>
<evidence type="ECO:0000256" key="2">
    <source>
        <dbReference type="ARBA" id="ARBA00005466"/>
    </source>
</evidence>
<evidence type="ECO:0000313" key="7">
    <source>
        <dbReference type="EMBL" id="RYO74743.1"/>
    </source>
</evidence>
<dbReference type="Gene3D" id="3.40.462.20">
    <property type="match status" value="1"/>
</dbReference>
<dbReference type="InterPro" id="IPR016166">
    <property type="entry name" value="FAD-bd_PCMH"/>
</dbReference>
<dbReference type="Gene3D" id="3.30.43.10">
    <property type="entry name" value="Uridine Diphospho-n-acetylenolpyruvylglucosamine Reductase, domain 2"/>
    <property type="match status" value="1"/>
</dbReference>
<gene>
    <name evidence="7" type="ORF">DL764_010749</name>
</gene>
<dbReference type="InterPro" id="IPR012951">
    <property type="entry name" value="BBE"/>
</dbReference>
<evidence type="ECO:0000259" key="6">
    <source>
        <dbReference type="PROSITE" id="PS51387"/>
    </source>
</evidence>
<dbReference type="InterPro" id="IPR036318">
    <property type="entry name" value="FAD-bd_PCMH-like_sf"/>
</dbReference>
<evidence type="ECO:0000256" key="4">
    <source>
        <dbReference type="ARBA" id="ARBA00022827"/>
    </source>
</evidence>
<dbReference type="Proteomes" id="UP000293360">
    <property type="component" value="Unassembled WGS sequence"/>
</dbReference>
<dbReference type="STRING" id="155417.A0A4Q4SS68"/>
<keyword evidence="3" id="KW-0285">Flavoprotein</keyword>
<keyword evidence="5" id="KW-0560">Oxidoreductase</keyword>
<evidence type="ECO:0000256" key="1">
    <source>
        <dbReference type="ARBA" id="ARBA00001974"/>
    </source>
</evidence>
<name>A0A4Q4SS68_9PEZI</name>
<dbReference type="InterPro" id="IPR006094">
    <property type="entry name" value="Oxid_FAD_bind_N"/>
</dbReference>
<dbReference type="SUPFAM" id="SSF56176">
    <property type="entry name" value="FAD-binding/transporter-associated domain-like"/>
    <property type="match status" value="1"/>
</dbReference>
<dbReference type="Pfam" id="PF08031">
    <property type="entry name" value="BBE"/>
    <property type="match status" value="1"/>
</dbReference>
<dbReference type="PANTHER" id="PTHR42973:SF9">
    <property type="entry name" value="FAD-BINDING PCMH-TYPE DOMAIN-CONTAINING PROTEIN-RELATED"/>
    <property type="match status" value="1"/>
</dbReference>
<dbReference type="GO" id="GO:0016491">
    <property type="term" value="F:oxidoreductase activity"/>
    <property type="evidence" value="ECO:0007669"/>
    <property type="project" value="UniProtKB-KW"/>
</dbReference>
<dbReference type="PROSITE" id="PS51387">
    <property type="entry name" value="FAD_PCMH"/>
    <property type="match status" value="1"/>
</dbReference>